<evidence type="ECO:0000313" key="2">
    <source>
        <dbReference type="EMBL" id="MEE6127829.1"/>
    </source>
</evidence>
<dbReference type="Proteomes" id="UP001350005">
    <property type="component" value="Unassembled WGS sequence"/>
</dbReference>
<dbReference type="Proteomes" id="UP000093432">
    <property type="component" value="Unassembled WGS sequence"/>
</dbReference>
<comment type="caution">
    <text evidence="3">The sequence shown here is derived from an EMBL/GenBank/DDBJ whole genome shotgun (WGS) entry which is preliminary data.</text>
</comment>
<evidence type="ECO:0000313" key="5">
    <source>
        <dbReference type="Proteomes" id="UP000093432"/>
    </source>
</evidence>
<keyword evidence="1" id="KW-0732">Signal</keyword>
<reference evidence="3" key="1">
    <citation type="submission" date="2016-07" db="EMBL/GenBank/DDBJ databases">
        <authorList>
            <person name="Jeong J.-J."/>
            <person name="Kim D.W."/>
            <person name="Sang M.K."/>
            <person name="Choi I.-G."/>
            <person name="Kim K.D."/>
        </authorList>
    </citation>
    <scope>NUCLEOTIDE SEQUENCE</scope>
    <source>
        <strain evidence="3">CC-VM-7</strain>
    </source>
</reference>
<evidence type="ECO:0000256" key="1">
    <source>
        <dbReference type="SAM" id="SignalP"/>
    </source>
</evidence>
<dbReference type="EMBL" id="RYFC01000001">
    <property type="protein sequence ID" value="RTZ49872.1"/>
    <property type="molecule type" value="Genomic_DNA"/>
</dbReference>
<name>A0A1B8ZUL9_9FLAO</name>
<reference evidence="5" key="2">
    <citation type="submission" date="2016-07" db="EMBL/GenBank/DDBJ databases">
        <authorList>
            <person name="Florea S."/>
            <person name="Webb J.S."/>
            <person name="Jaromczyk J."/>
            <person name="Schardl C.L."/>
        </authorList>
    </citation>
    <scope>NUCLEOTIDE SEQUENCE [LARGE SCALE GENOMIC DNA]</scope>
    <source>
        <strain evidence="5">CC-VM-7</strain>
    </source>
</reference>
<dbReference type="EMBL" id="MAYG01000001">
    <property type="protein sequence ID" value="OCA75282.1"/>
    <property type="molecule type" value="Genomic_DNA"/>
</dbReference>
<evidence type="ECO:0000313" key="4">
    <source>
        <dbReference type="EMBL" id="RTZ49872.1"/>
    </source>
</evidence>
<proteinExistence type="predicted"/>
<dbReference type="OrthoDB" id="725917at2"/>
<evidence type="ECO:0000313" key="3">
    <source>
        <dbReference type="EMBL" id="OCA75282.1"/>
    </source>
</evidence>
<sequence length="517" mass="56934">MKKIFLILSLISLTVVTNSCESDITSLNEDPKHPSVVPSGLLVASAEQALISQMLTPNVNNNISRFFTQQWAQTTYVDESNYDMVTRPIPRNHYNVMMASRSATVHSAGVLSALRDAKQFLEGEGVSAAKKNNNIAIIELISVYTWANLVDTYGDVPYFGTLKAVPGNPGASEIPYDDAKTIYLDLIKRIDAAVAMINTTESGYTDDLFYKGNMSKWKKMGNSLKFKLAVTMADADPAFAKTTAEAAYAAGLFEGKEDNFGLAAFPSGLFSNPVYQEDVQSGRNDLVPSEMLINYMNSTSDPRRARWFVKAEREFDKNTGKYKPNTGFYKGGVYGKGNSFVNYSHMTSPKIDINGVPDMGEDGDYMLFSENAQGFLLDYSEISFLRAEAAARGFSVGGSAAGLYGEAITASMTEYGIAPAAAVAFIAANPYDASNWRKSIGFQAWVAMFNKGFQAWNFARRLNYPVFENPEDSTVESVPVRMKYSDQEYLLNKTYVEKAAAKIGGDKVSTRVFWDVN</sequence>
<dbReference type="GeneID" id="78303082"/>
<gene>
    <name evidence="3" type="ORF">BBI00_13500</name>
    <name evidence="4" type="ORF">EJ377_06785</name>
    <name evidence="2" type="ORF">V2E39_10585</name>
</gene>
<dbReference type="Proteomes" id="UP000276953">
    <property type="component" value="Unassembled WGS sequence"/>
</dbReference>
<dbReference type="Gene3D" id="1.25.40.390">
    <property type="match status" value="1"/>
</dbReference>
<evidence type="ECO:0000313" key="7">
    <source>
        <dbReference type="Proteomes" id="UP001350005"/>
    </source>
</evidence>
<dbReference type="KEGG" id="carh:EGY05_18170"/>
<dbReference type="SUPFAM" id="SSF48452">
    <property type="entry name" value="TPR-like"/>
    <property type="match status" value="1"/>
</dbReference>
<reference evidence="4 6" key="3">
    <citation type="submission" date="2018-12" db="EMBL/GenBank/DDBJ databases">
        <title>Draft Genome Sequence of Chryseobacterium arthrosphaerae strain ED882-96 Isolated from the Blood of a Patient with Liver Cirrhosis in Taiwan.</title>
        <authorList>
            <person name="Lin J.-N."/>
            <person name="Lai C.-H."/>
            <person name="Yang C.-H."/>
            <person name="Huang Y.-H."/>
        </authorList>
    </citation>
    <scope>NUCLEOTIDE SEQUENCE [LARGE SCALE GENOMIC DNA]</scope>
    <source>
        <strain evidence="4 6">ED882-96</strain>
    </source>
</reference>
<dbReference type="InterPro" id="IPR011990">
    <property type="entry name" value="TPR-like_helical_dom_sf"/>
</dbReference>
<dbReference type="RefSeq" id="WP_065399252.1">
    <property type="nucleotide sequence ID" value="NZ_CP033811.1"/>
</dbReference>
<dbReference type="STRING" id="651561.BBI00_13500"/>
<accession>A0A1B8ZUL9</accession>
<dbReference type="EMBL" id="JAZGJU010000019">
    <property type="protein sequence ID" value="MEE6127829.1"/>
    <property type="molecule type" value="Genomic_DNA"/>
</dbReference>
<dbReference type="AlphaFoldDB" id="A0A1B8ZUL9"/>
<feature type="signal peptide" evidence="1">
    <location>
        <begin position="1"/>
        <end position="21"/>
    </location>
</feature>
<keyword evidence="7" id="KW-1185">Reference proteome</keyword>
<keyword evidence="2" id="KW-0449">Lipoprotein</keyword>
<evidence type="ECO:0000313" key="6">
    <source>
        <dbReference type="Proteomes" id="UP000276953"/>
    </source>
</evidence>
<dbReference type="Pfam" id="PF12771">
    <property type="entry name" value="SusD-like_2"/>
    <property type="match status" value="1"/>
</dbReference>
<reference evidence="2 7" key="4">
    <citation type="submission" date="2024-01" db="EMBL/GenBank/DDBJ databases">
        <title>Whole genome of Chryseobacterium arthrosphaerae NNCa 2741.</title>
        <authorList>
            <person name="Boriskina E.V."/>
            <person name="Gordinskaya N.A."/>
            <person name="Kropotov V.S."/>
            <person name="Alekseeva A.E."/>
            <person name="Makhova M.A."/>
            <person name="Kryazhev D.V."/>
            <person name="Shkurkina I.S."/>
        </authorList>
    </citation>
    <scope>NUCLEOTIDE SEQUENCE [LARGE SCALE GENOMIC DNA]</scope>
    <source>
        <strain evidence="2 7">NNCa 2741</strain>
    </source>
</reference>
<feature type="chain" id="PRO_5044555990" evidence="1">
    <location>
        <begin position="22"/>
        <end position="517"/>
    </location>
</feature>
<dbReference type="InterPro" id="IPR041662">
    <property type="entry name" value="SusD-like_2"/>
</dbReference>
<protein>
    <submittedName>
        <fullName evidence="2">SusD/RagB family nutrient-binding outer membrane lipoprotein</fullName>
    </submittedName>
</protein>
<organism evidence="3 5">
    <name type="scientific">Chryseobacterium arthrosphaerae</name>
    <dbReference type="NCBI Taxonomy" id="651561"/>
    <lineage>
        <taxon>Bacteria</taxon>
        <taxon>Pseudomonadati</taxon>
        <taxon>Bacteroidota</taxon>
        <taxon>Flavobacteriia</taxon>
        <taxon>Flavobacteriales</taxon>
        <taxon>Weeksellaceae</taxon>
        <taxon>Chryseobacterium group</taxon>
        <taxon>Chryseobacterium</taxon>
    </lineage>
</organism>